<organism evidence="1 2">
    <name type="scientific">Meganyctiphanes norvegica</name>
    <name type="common">Northern krill</name>
    <name type="synonym">Thysanopoda norvegica</name>
    <dbReference type="NCBI Taxonomy" id="48144"/>
    <lineage>
        <taxon>Eukaryota</taxon>
        <taxon>Metazoa</taxon>
        <taxon>Ecdysozoa</taxon>
        <taxon>Arthropoda</taxon>
        <taxon>Crustacea</taxon>
        <taxon>Multicrustacea</taxon>
        <taxon>Malacostraca</taxon>
        <taxon>Eumalacostraca</taxon>
        <taxon>Eucarida</taxon>
        <taxon>Euphausiacea</taxon>
        <taxon>Euphausiidae</taxon>
        <taxon>Meganyctiphanes</taxon>
    </lineage>
</organism>
<evidence type="ECO:0008006" key="3">
    <source>
        <dbReference type="Google" id="ProtNLM"/>
    </source>
</evidence>
<sequence>IKRMVNNAMRNTWQRNYDSIKHDLHIGIIKPNIESWTWSFYEKRNLETIITRLRIGHVELNAYLHNFNMLDNPNCLHCNTPETPKHYLMSCTKFTNERAIFKQRLINEEVPTFDVKTVMGGGAFPSEKQKVIIKTLAKFINETKRFSSG</sequence>
<accession>A0AAV2QV94</accession>
<feature type="non-terminal residue" evidence="1">
    <location>
        <position position="1"/>
    </location>
</feature>
<comment type="caution">
    <text evidence="1">The sequence shown here is derived from an EMBL/GenBank/DDBJ whole genome shotgun (WGS) entry which is preliminary data.</text>
</comment>
<dbReference type="EMBL" id="CAXKWB010011128">
    <property type="protein sequence ID" value="CAL4100140.1"/>
    <property type="molecule type" value="Genomic_DNA"/>
</dbReference>
<protein>
    <recommendedName>
        <fullName evidence="3">Reverse transcriptase</fullName>
    </recommendedName>
</protein>
<dbReference type="Proteomes" id="UP001497623">
    <property type="component" value="Unassembled WGS sequence"/>
</dbReference>
<evidence type="ECO:0000313" key="1">
    <source>
        <dbReference type="EMBL" id="CAL4100140.1"/>
    </source>
</evidence>
<name>A0AAV2QV94_MEGNR</name>
<keyword evidence="2" id="KW-1185">Reference proteome</keyword>
<reference evidence="1 2" key="1">
    <citation type="submission" date="2024-05" db="EMBL/GenBank/DDBJ databases">
        <authorList>
            <person name="Wallberg A."/>
        </authorList>
    </citation>
    <scope>NUCLEOTIDE SEQUENCE [LARGE SCALE GENOMIC DNA]</scope>
</reference>
<proteinExistence type="predicted"/>
<evidence type="ECO:0000313" key="2">
    <source>
        <dbReference type="Proteomes" id="UP001497623"/>
    </source>
</evidence>
<gene>
    <name evidence="1" type="ORF">MNOR_LOCUS16726</name>
</gene>
<dbReference type="AlphaFoldDB" id="A0AAV2QV94"/>